<dbReference type="Pfam" id="PF03743">
    <property type="entry name" value="TrbI"/>
    <property type="match status" value="1"/>
</dbReference>
<evidence type="ECO:0000313" key="2">
    <source>
        <dbReference type="EMBL" id="ABO60244.1"/>
    </source>
</evidence>
<accession>A4JVE1</accession>
<geneLocation type="plasmid" evidence="2 3">
    <name>pBVIE03</name>
</geneLocation>
<dbReference type="KEGG" id="bvi:Bcep1808_7367"/>
<evidence type="ECO:0000313" key="3">
    <source>
        <dbReference type="Proteomes" id="UP000002287"/>
    </source>
</evidence>
<dbReference type="EMBL" id="CP000619">
    <property type="protein sequence ID" value="ABO60244.1"/>
    <property type="molecule type" value="Genomic_DNA"/>
</dbReference>
<feature type="compositionally biased region" description="Low complexity" evidence="1">
    <location>
        <begin position="254"/>
        <end position="268"/>
    </location>
</feature>
<proteinExistence type="predicted"/>
<name>A4JVE1_BURVG</name>
<organism evidence="2 3">
    <name type="scientific">Burkholderia vietnamiensis (strain G4 / LMG 22486)</name>
    <name type="common">Burkholderia cepacia (strain R1808)</name>
    <dbReference type="NCBI Taxonomy" id="269482"/>
    <lineage>
        <taxon>Bacteria</taxon>
        <taxon>Pseudomonadati</taxon>
        <taxon>Pseudomonadota</taxon>
        <taxon>Betaproteobacteria</taxon>
        <taxon>Burkholderiales</taxon>
        <taxon>Burkholderiaceae</taxon>
        <taxon>Burkholderia</taxon>
        <taxon>Burkholderia cepacia complex</taxon>
    </lineage>
</organism>
<dbReference type="AlphaFoldDB" id="A4JVE1"/>
<feature type="region of interest" description="Disordered" evidence="1">
    <location>
        <begin position="244"/>
        <end position="271"/>
    </location>
</feature>
<dbReference type="InterPro" id="IPR049855">
    <property type="entry name" value="DotG/IcmE-like_C"/>
</dbReference>
<keyword evidence="2" id="KW-0614">Plasmid</keyword>
<reference evidence="2 3" key="1">
    <citation type="submission" date="2007-03" db="EMBL/GenBank/DDBJ databases">
        <title>Complete sequence of plasmid pBVIE03 of Burkholderia vietnamiensis G4.</title>
        <authorList>
            <consortium name="US DOE Joint Genome Institute"/>
            <person name="Copeland A."/>
            <person name="Lucas S."/>
            <person name="Lapidus A."/>
            <person name="Barry K."/>
            <person name="Detter J.C."/>
            <person name="Glavina del Rio T."/>
            <person name="Hammon N."/>
            <person name="Israni S."/>
            <person name="Dalin E."/>
            <person name="Tice H."/>
            <person name="Pitluck S."/>
            <person name="Chain P."/>
            <person name="Malfatti S."/>
            <person name="Shin M."/>
            <person name="Vergez L."/>
            <person name="Schmutz J."/>
            <person name="Larimer F."/>
            <person name="Land M."/>
            <person name="Hauser L."/>
            <person name="Kyrpides N."/>
            <person name="Tiedje J."/>
            <person name="Richardson P."/>
        </authorList>
    </citation>
    <scope>NUCLEOTIDE SEQUENCE [LARGE SCALE GENOMIC DNA]</scope>
    <source>
        <strain evidence="3">G4 / LMG 22486</strain>
        <plasmid evidence="2 3">pBVIE03</plasmid>
    </source>
</reference>
<gene>
    <name evidence="2" type="ordered locus">Bcep1808_7367</name>
</gene>
<dbReference type="InterPro" id="IPR005498">
    <property type="entry name" value="T4SS_VirB10/TraB/TrbI"/>
</dbReference>
<sequence>MATDNSTVFDPAKQRQAEAATRDLKRNNINQVFGQGKGRIAAMAVGGTFVVLAIVGSCTLMGGGPSAPQAAAPMGAVPNANGMQGDPMVTTAREAALRRQANQEGASEAQANKQPYIATPVLAASSTQTVGGGDWGGFGAGEPVTASQPAAKQPDPNSANLNANATSNNGSNAANAPRPLNDVRTIAMALGASDGDVTSQIDHVLGVQPRNNQQGQQGGSGRRSFTTGYYPVVAQQVSGQVPAQQGSAPQSIFPGAQPQPTATTAANQSQRRTIPNWEMGDAGYCRIQYAVNSDLQRKDVFAKCFGGPWDGAIFNGKAEPSPEGVADPGFVVTLSSARVPGYGTLPVQAVAFTNDTLEAGVQDSVNSHAFVKFSELAIAGLLKGVGQAAQLVTGTSSTQTIGNVSTTSLSVQRPDLAQIAESAAGGVGQSIGDFVQRRSDALKTTIKIYPGKDIGIVLLSDVVNQKQ</sequence>
<protein>
    <submittedName>
        <fullName evidence="2">Uncharacterized protein</fullName>
    </submittedName>
</protein>
<evidence type="ECO:0000256" key="1">
    <source>
        <dbReference type="SAM" id="MobiDB-lite"/>
    </source>
</evidence>
<feature type="region of interest" description="Disordered" evidence="1">
    <location>
        <begin position="133"/>
        <end position="178"/>
    </location>
</feature>
<dbReference type="Proteomes" id="UP000002287">
    <property type="component" value="Plasmid pBVIE03"/>
</dbReference>
<dbReference type="CDD" id="cd16431">
    <property type="entry name" value="IcmE"/>
    <property type="match status" value="1"/>
</dbReference>
<feature type="compositionally biased region" description="Low complexity" evidence="1">
    <location>
        <begin position="157"/>
        <end position="176"/>
    </location>
</feature>
<dbReference type="HOGENOM" id="CLU_584859_0_0_4"/>